<dbReference type="KEGG" id="fld:ABNE31_04805"/>
<accession>A0AAU7N107</accession>
<dbReference type="EMBL" id="CP157804">
    <property type="protein sequence ID" value="XBQ24240.1"/>
    <property type="molecule type" value="Genomic_DNA"/>
</dbReference>
<dbReference type="Gene3D" id="3.40.50.300">
    <property type="entry name" value="P-loop containing nucleotide triphosphate hydrolases"/>
    <property type="match status" value="1"/>
</dbReference>
<dbReference type="RefSeq" id="WP_349352567.1">
    <property type="nucleotide sequence ID" value="NZ_CP157804.1"/>
</dbReference>
<proteinExistence type="predicted"/>
<dbReference type="PANTHER" id="PTHR42957:SF1">
    <property type="entry name" value="HELICASE MJ1565-RELATED"/>
    <property type="match status" value="1"/>
</dbReference>
<organism evidence="2">
    <name type="scientific">Flagellimonas sp. MMG031</name>
    <dbReference type="NCBI Taxonomy" id="3158549"/>
    <lineage>
        <taxon>Bacteria</taxon>
        <taxon>Pseudomonadati</taxon>
        <taxon>Bacteroidota</taxon>
        <taxon>Flavobacteriia</taxon>
        <taxon>Flavobacteriales</taxon>
        <taxon>Flavobacteriaceae</taxon>
        <taxon>Flagellimonas</taxon>
    </lineage>
</organism>
<reference evidence="2" key="1">
    <citation type="submission" date="2024-05" db="EMBL/GenBank/DDBJ databases">
        <title>Draft Genome Sequences of Flagellimonas sp. MMG031 and Marinobacter sp. MMG032 Isolated from the dinoflagellate Symbiodinium pilosum.</title>
        <authorList>
            <person name="Shikuma N.J."/>
            <person name="Farrell M.V."/>
        </authorList>
    </citation>
    <scope>NUCLEOTIDE SEQUENCE</scope>
    <source>
        <strain evidence="2">MMG031</strain>
    </source>
</reference>
<evidence type="ECO:0000256" key="1">
    <source>
        <dbReference type="SAM" id="MobiDB-lite"/>
    </source>
</evidence>
<name>A0AAU7N107_9FLAO</name>
<gene>
    <name evidence="2" type="ORF">ABNE31_04805</name>
</gene>
<dbReference type="GO" id="GO:0005524">
    <property type="term" value="F:ATP binding"/>
    <property type="evidence" value="ECO:0007669"/>
    <property type="project" value="UniProtKB-KW"/>
</dbReference>
<dbReference type="InterPro" id="IPR008571">
    <property type="entry name" value="HerA-like"/>
</dbReference>
<keyword evidence="2" id="KW-0067">ATP-binding</keyword>
<protein>
    <submittedName>
        <fullName evidence="2">ATP-binding protein</fullName>
    </submittedName>
</protein>
<keyword evidence="2" id="KW-0547">Nucleotide-binding</keyword>
<dbReference type="SUPFAM" id="SSF52540">
    <property type="entry name" value="P-loop containing nucleoside triphosphate hydrolases"/>
    <property type="match status" value="1"/>
</dbReference>
<sequence>MIINTYYKEIIDLVIDLHQEELHNAKPGHCMKIAGLAFKELNVLCDKINELFPEIDTYIISEVNINEKCISATKLIELRNNQYKPLLILIPSNSRTAAEDSYGNATFKELSLEGVETKLVNKLINEIPVEFKYSIIEDIIDFIGQDNLKNTQIINFLISLKEIGYSDESIGNNLYKLNLIPDTKLLEDSNKIRSRIKFNSDCVEVLSNFDKPMIDRIADMPIESNTLQSEIVDFIKKEDQLNTKQEIAETIFQKYQNLNFSNWKISDLEIDFSKVKLSVEEIKSSDFKTENDRKILYANPNSASKIKIRFSTNPNPNQISDLKYFKIVLMAVDGGRGEEISVLRKLKKTANNRPYRDAIVELEPNQIDDGAYFIKVLAENEFGEILNNDDDFKEIKIQEVWEEELKNNPESSKDEFQFKLTCDSEDFDFVVDDTIDREDNQRKDKVKSVLQAFLNHRIYDLKHENEPAIPEPIEPSNCWLDDKKVSHTSVFHINYSPNHNYQILLSSKLRTIEKVFLDNAGYLGYVKVDLNNNASFTNFNDSKFIESKLTLSAPETVLSLRTKVFKRIQESNENNDGVFETADIFNFKEDISNYISAYTAWTSELQNQISNTEISEEDKADLIDLVCELQFLDVVKLDTKLPDGKKIEALLFSPLHPLRLAWILQLLDVFFKWEQETLGFSKYKEAWSNNLEVLFNNEFSYSNNPLVIVGNQSLKNYNYSGELAHGWGLYLEGVDNKLSKSFTSISRQLLHYFRGLFNITKENYIDTDISKRQVVTHIKNYLKQHPYVDKLILNLVNAGDANVFSDALIELEKENDFSNTKYEIRLFKDSDKIIEHGDALKSLLNPQSIISEEAEVFSQPSKNRLFPKLRFSINNISDYLKNPLKFNAHISFLISPFPIKIELVKPDLDTRNFYVNGIVTDHTVNVENDDNRFKWNRFIKGNNLPIVYSNLGQLGIQLFENMQSFTSCALKLEYTEAIPSTQMVLNERDKVLITHLHDYSDWVVTFDKNMGPEVYDQPSNGEDIPFLLDYVPGEEVSGISSYLTTRPTSEVLGLIGPHFKEFDLDIHNEEHQVKIKSLLEDLRALSSSLVLQLNSSKNKAFEVIGSAFTKRVLEKKGFLENGILIPIDLHQNLFNQNSFESKSRADSLLVSMDPEKREILITVIEIKCRKTLNETEREDLKMKMTEQIENTIEVLRFHFDPQYNLSNDRLDREIKNKELRGLLGFYINRSNRYNYLSDLVYDNYNDFLLDLDLGYSLKFNKVGVIYDFSTSKKHLKEIVDGDITMFTMGKDLIEDILDSDSDLNTIRLEGDDLGNELIEALGIDNRMKTFSQKLKKSQSLKEGENKPKKEQANKSEELDVKPEEKSIQSNDLIQEQEVVYEPQELITTPSESKITNSDKPYSEPDFEIFIGNSRPSSQYGILGETAHQNKKIAIDLSGVNTISLFGVQGGGKSYSIGTLTEMVLKQFSNVNKIPSPLAGVIFHYSESMDYEPEFTSMIQPNDQENEIRILKEVYNVEPDNIDDIIILCPERKVEERRNQFPSVEVAPLLFNPNELSIKDWQFLMNAVGNTSDYINEINFILEELFDSNNLNVPTLNQEISGSELLSKRDKTLATRRIRFASKYVKDVNHLSEYLQPSKLIIIDMRDEFIHKDQALGLFVTALDIFSSTNSSENQFNKFIVFDEAHKYMDNKDLTGNIVTAIREMRHKGVSILIASQDPPSLPNEIIELSSIVLLHKFNSPQWLKHIQKSITQLANLSPADMSILKPGEGFLWASKATEKRVTNQPVKIITRPRVTKHGGATINAVKKDG</sequence>
<dbReference type="NCBIfam" id="NF047742">
    <property type="entry name" value="antiphage_MADS8"/>
    <property type="match status" value="1"/>
</dbReference>
<feature type="compositionally biased region" description="Basic and acidic residues" evidence="1">
    <location>
        <begin position="1339"/>
        <end position="1366"/>
    </location>
</feature>
<evidence type="ECO:0000313" key="2">
    <source>
        <dbReference type="EMBL" id="XBQ24240.1"/>
    </source>
</evidence>
<dbReference type="PANTHER" id="PTHR42957">
    <property type="entry name" value="HELICASE MJ1565-RELATED"/>
    <property type="match status" value="1"/>
</dbReference>
<dbReference type="InterPro" id="IPR027417">
    <property type="entry name" value="P-loop_NTPase"/>
</dbReference>
<feature type="region of interest" description="Disordered" evidence="1">
    <location>
        <begin position="1334"/>
        <end position="1368"/>
    </location>
</feature>